<protein>
    <recommendedName>
        <fullName evidence="2">Alpha-L-glutamate ligase-related protein ATP-grasp domain-containing protein</fullName>
    </recommendedName>
</protein>
<name>K1TPV7_9ZZZZ</name>
<feature type="non-terminal residue" evidence="1">
    <location>
        <position position="179"/>
    </location>
</feature>
<organism evidence="1">
    <name type="scientific">human gut metagenome</name>
    <dbReference type="NCBI Taxonomy" id="408170"/>
    <lineage>
        <taxon>unclassified sequences</taxon>
        <taxon>metagenomes</taxon>
        <taxon>organismal metagenomes</taxon>
    </lineage>
</organism>
<sequence>MSRWNALKKAYRMCTRLRAQRGGSRTGYLLDALWCSVRHGASPENYFVLRFFALPDWQRAAFLTSGRSSALDRALNRNAAAAEKEALASKAHFLTVFAPDVRRAHVYAPEADFAAFCTFLDENDTFFLKPVGGTMGRGIERRRSAAIPDRAAFYNDCRAQRLLLEAPIRQHPALEALSP</sequence>
<evidence type="ECO:0008006" key="2">
    <source>
        <dbReference type="Google" id="ProtNLM"/>
    </source>
</evidence>
<gene>
    <name evidence="1" type="ORF">OBE_01513</name>
</gene>
<accession>K1TPV7</accession>
<evidence type="ECO:0000313" key="1">
    <source>
        <dbReference type="EMBL" id="EKC75122.1"/>
    </source>
</evidence>
<dbReference type="AlphaFoldDB" id="K1TPV7"/>
<reference evidence="1" key="1">
    <citation type="journal article" date="2013" name="Environ. Microbiol.">
        <title>Microbiota from the distal guts of lean and obese adolescents exhibit partial functional redundancy besides clear differences in community structure.</title>
        <authorList>
            <person name="Ferrer M."/>
            <person name="Ruiz A."/>
            <person name="Lanza F."/>
            <person name="Haange S.B."/>
            <person name="Oberbach A."/>
            <person name="Till H."/>
            <person name="Bargiela R."/>
            <person name="Campoy C."/>
            <person name="Segura M.T."/>
            <person name="Richter M."/>
            <person name="von Bergen M."/>
            <person name="Seifert J."/>
            <person name="Suarez A."/>
        </authorList>
    </citation>
    <scope>NUCLEOTIDE SEQUENCE</scope>
</reference>
<proteinExistence type="predicted"/>
<dbReference type="EMBL" id="AJWZ01001007">
    <property type="protein sequence ID" value="EKC75122.1"/>
    <property type="molecule type" value="Genomic_DNA"/>
</dbReference>
<comment type="caution">
    <text evidence="1">The sequence shown here is derived from an EMBL/GenBank/DDBJ whole genome shotgun (WGS) entry which is preliminary data.</text>
</comment>